<dbReference type="ExpressionAtlas" id="A0A1D6JSI5">
    <property type="expression patterns" value="baseline and differential"/>
</dbReference>
<dbReference type="PANTHER" id="PTHR12537">
    <property type="entry name" value="RNA BINDING PROTEIN PUMILIO-RELATED"/>
    <property type="match status" value="1"/>
</dbReference>
<evidence type="ECO:0000313" key="5">
    <source>
        <dbReference type="EMBL" id="ONL94876.1"/>
    </source>
</evidence>
<evidence type="ECO:0000259" key="4">
    <source>
        <dbReference type="PROSITE" id="PS50303"/>
    </source>
</evidence>
<dbReference type="FunCoup" id="A0A1D6JSI5">
    <property type="interactions" value="1089"/>
</dbReference>
<dbReference type="AlphaFoldDB" id="A0A1D6JSI5"/>
<accession>A0A1D6JSI5</accession>
<dbReference type="SMR" id="A0A1D6JSI5"/>
<dbReference type="PaxDb" id="4577-GRMZM2G326869_P01"/>
<dbReference type="PROSITE" id="PS50302">
    <property type="entry name" value="PUM"/>
    <property type="match status" value="2"/>
</dbReference>
<dbReference type="STRING" id="4577.A0A1D6JSI5"/>
<sequence>MPIDDPNLAAYWDDHDPAFNPYTSAFQSTLLANPPSDYGSRWVSPAAPRGYPAPTLGEVRFRLLRGPMEPELLSSLITSTHVARLLMDGDEQVRRSVLATFKCDVRCFMKRQIVLLAMVRACMWRPDEIQDIVRTVYCTNGFLSGVVKNNHGLTALKELITAVVVHGRLLRPLIQCLLREPLFYQSPELVEHCFVTMPYDHSKFLILFAIVHNVELLSTSLGSRSMAQCFMYARDRELENIETYILDCTTALATSKYGNYFLQRAIEYGGERLQVDIAKRIAADVVSLSLDQFGSYVVESCFLQIMRSTMAPLQLVLDAFLALGDDDLAELVQGSFSNYVVSKLLRVAKDPKPAHARELARRIERLPTAVHREMHARRVMVEVRKTLQRPQAIRLY</sequence>
<dbReference type="InterPro" id="IPR011989">
    <property type="entry name" value="ARM-like"/>
</dbReference>
<gene>
    <name evidence="5" type="ORF">ZEAMMB73_Zm00001d028175</name>
</gene>
<keyword evidence="1" id="KW-0677">Repeat</keyword>
<dbReference type="Proteomes" id="UP000007305">
    <property type="component" value="Chromosome 1"/>
</dbReference>
<dbReference type="EnsemblPlants" id="Zm00001eb008320_T001">
    <property type="protein sequence ID" value="Zm00001eb008320_P001"/>
    <property type="gene ID" value="Zm00001eb008320"/>
</dbReference>
<dbReference type="GO" id="GO:0003729">
    <property type="term" value="F:mRNA binding"/>
    <property type="evidence" value="ECO:0000318"/>
    <property type="project" value="GO_Central"/>
</dbReference>
<dbReference type="GO" id="GO:0010608">
    <property type="term" value="P:post-transcriptional regulation of gene expression"/>
    <property type="evidence" value="ECO:0000318"/>
    <property type="project" value="GO_Central"/>
</dbReference>
<feature type="repeat" description="Pumilio" evidence="3">
    <location>
        <begin position="280"/>
        <end position="318"/>
    </location>
</feature>
<dbReference type="InterPro" id="IPR033133">
    <property type="entry name" value="PUM-HD"/>
</dbReference>
<evidence type="ECO:0000313" key="7">
    <source>
        <dbReference type="Proteomes" id="UP000007305"/>
    </source>
</evidence>
<evidence type="ECO:0000256" key="1">
    <source>
        <dbReference type="ARBA" id="ARBA00022737"/>
    </source>
</evidence>
<dbReference type="Gramene" id="Zm00001eb008320_T001">
    <property type="protein sequence ID" value="Zm00001eb008320_P001"/>
    <property type="gene ID" value="Zm00001eb008320"/>
</dbReference>
<feature type="domain" description="PUM-HD" evidence="4">
    <location>
        <begin position="37"/>
        <end position="387"/>
    </location>
</feature>
<dbReference type="GO" id="GO:0006417">
    <property type="term" value="P:regulation of translation"/>
    <property type="evidence" value="ECO:0007669"/>
    <property type="project" value="UniProtKB-KW"/>
</dbReference>
<feature type="repeat" description="Pumilio" evidence="3">
    <location>
        <begin position="244"/>
        <end position="279"/>
    </location>
</feature>
<protein>
    <submittedName>
        <fullName evidence="5">Pumilio domain-containing protein</fullName>
    </submittedName>
</protein>
<evidence type="ECO:0000256" key="3">
    <source>
        <dbReference type="PROSITE-ProRule" id="PRU00317"/>
    </source>
</evidence>
<dbReference type="SMART" id="SM00025">
    <property type="entry name" value="Pumilio"/>
    <property type="match status" value="3"/>
</dbReference>
<evidence type="ECO:0000313" key="6">
    <source>
        <dbReference type="EnsemblPlants" id="Zm00001eb008320_P001"/>
    </source>
</evidence>
<reference evidence="5 7" key="1">
    <citation type="submission" date="2015-12" db="EMBL/GenBank/DDBJ databases">
        <title>Update maize B73 reference genome by single molecule sequencing technologies.</title>
        <authorList>
            <consortium name="Maize Genome Sequencing Project"/>
            <person name="Ware D."/>
        </authorList>
    </citation>
    <scope>NUCLEOTIDE SEQUENCE [LARGE SCALE GENOMIC DNA]</scope>
    <source>
        <strain evidence="7">cv. B73</strain>
        <tissue evidence="5">Seedling</tissue>
    </source>
</reference>
<dbReference type="eggNOG" id="KOG1488">
    <property type="taxonomic scope" value="Eukaryota"/>
</dbReference>
<dbReference type="Gene3D" id="1.25.10.10">
    <property type="entry name" value="Leucine-rich Repeat Variant"/>
    <property type="match status" value="1"/>
</dbReference>
<dbReference type="PANTHER" id="PTHR12537:SF133">
    <property type="entry name" value="OS03G0193150 PROTEIN"/>
    <property type="match status" value="1"/>
</dbReference>
<dbReference type="SUPFAM" id="SSF48371">
    <property type="entry name" value="ARM repeat"/>
    <property type="match status" value="1"/>
</dbReference>
<dbReference type="InterPro" id="IPR016024">
    <property type="entry name" value="ARM-type_fold"/>
</dbReference>
<keyword evidence="2" id="KW-0810">Translation regulation</keyword>
<dbReference type="GO" id="GO:0005737">
    <property type="term" value="C:cytoplasm"/>
    <property type="evidence" value="ECO:0000318"/>
    <property type="project" value="GO_Central"/>
</dbReference>
<proteinExistence type="predicted"/>
<name>A0A1D6JSI5_MAIZE</name>
<dbReference type="Pfam" id="PF00806">
    <property type="entry name" value="PUF"/>
    <property type="match status" value="2"/>
</dbReference>
<dbReference type="PROSITE" id="PS50303">
    <property type="entry name" value="PUM_HD"/>
    <property type="match status" value="1"/>
</dbReference>
<dbReference type="EMBL" id="CM007647">
    <property type="protein sequence ID" value="ONL94876.1"/>
    <property type="molecule type" value="Genomic_DNA"/>
</dbReference>
<keyword evidence="7" id="KW-1185">Reference proteome</keyword>
<dbReference type="OMA" id="VHREMHA"/>
<dbReference type="InterPro" id="IPR001313">
    <property type="entry name" value="Pumilio_RNA-bd_rpt"/>
</dbReference>
<organism evidence="5">
    <name type="scientific">Zea mays</name>
    <name type="common">Maize</name>
    <dbReference type="NCBI Taxonomy" id="4577"/>
    <lineage>
        <taxon>Eukaryota</taxon>
        <taxon>Viridiplantae</taxon>
        <taxon>Streptophyta</taxon>
        <taxon>Embryophyta</taxon>
        <taxon>Tracheophyta</taxon>
        <taxon>Spermatophyta</taxon>
        <taxon>Magnoliopsida</taxon>
        <taxon>Liliopsida</taxon>
        <taxon>Poales</taxon>
        <taxon>Poaceae</taxon>
        <taxon>PACMAD clade</taxon>
        <taxon>Panicoideae</taxon>
        <taxon>Andropogonodae</taxon>
        <taxon>Andropogoneae</taxon>
        <taxon>Tripsacinae</taxon>
        <taxon>Zea</taxon>
    </lineage>
</organism>
<evidence type="ECO:0000256" key="2">
    <source>
        <dbReference type="ARBA" id="ARBA00022845"/>
    </source>
</evidence>
<reference evidence="6" key="3">
    <citation type="submission" date="2021-05" db="UniProtKB">
        <authorList>
            <consortium name="EnsemblPlants"/>
        </authorList>
    </citation>
    <scope>IDENTIFICATION</scope>
    <source>
        <strain evidence="6">cv. B73</strain>
    </source>
</reference>
<reference evidence="6" key="2">
    <citation type="submission" date="2019-07" db="EMBL/GenBank/DDBJ databases">
        <authorList>
            <person name="Seetharam A."/>
            <person name="Woodhouse M."/>
            <person name="Cannon E."/>
        </authorList>
    </citation>
    <scope>NUCLEOTIDE SEQUENCE [LARGE SCALE GENOMIC DNA]</scope>
    <source>
        <strain evidence="6">cv. B73</strain>
    </source>
</reference>